<proteinExistence type="predicted"/>
<keyword evidence="2" id="KW-1133">Transmembrane helix</keyword>
<comment type="caution">
    <text evidence="3">The sequence shown here is derived from an EMBL/GenBank/DDBJ whole genome shotgun (WGS) entry which is preliminary data.</text>
</comment>
<evidence type="ECO:0000313" key="4">
    <source>
        <dbReference type="Proteomes" id="UP001596524"/>
    </source>
</evidence>
<accession>A0ABW2NB78</accession>
<organism evidence="3 4">
    <name type="scientific">Nocardioides astragali</name>
    <dbReference type="NCBI Taxonomy" id="1776736"/>
    <lineage>
        <taxon>Bacteria</taxon>
        <taxon>Bacillati</taxon>
        <taxon>Actinomycetota</taxon>
        <taxon>Actinomycetes</taxon>
        <taxon>Propionibacteriales</taxon>
        <taxon>Nocardioidaceae</taxon>
        <taxon>Nocardioides</taxon>
    </lineage>
</organism>
<evidence type="ECO:0008006" key="5">
    <source>
        <dbReference type="Google" id="ProtNLM"/>
    </source>
</evidence>
<keyword evidence="2" id="KW-0472">Membrane</keyword>
<reference evidence="4" key="1">
    <citation type="journal article" date="2019" name="Int. J. Syst. Evol. Microbiol.">
        <title>The Global Catalogue of Microorganisms (GCM) 10K type strain sequencing project: providing services to taxonomists for standard genome sequencing and annotation.</title>
        <authorList>
            <consortium name="The Broad Institute Genomics Platform"/>
            <consortium name="The Broad Institute Genome Sequencing Center for Infectious Disease"/>
            <person name="Wu L."/>
            <person name="Ma J."/>
        </authorList>
    </citation>
    <scope>NUCLEOTIDE SEQUENCE [LARGE SCALE GENOMIC DNA]</scope>
    <source>
        <strain evidence="4">FCH27</strain>
    </source>
</reference>
<name>A0ABW2NB78_9ACTN</name>
<feature type="compositionally biased region" description="Low complexity" evidence="1">
    <location>
        <begin position="133"/>
        <end position="158"/>
    </location>
</feature>
<feature type="transmembrane region" description="Helical" evidence="2">
    <location>
        <begin position="85"/>
        <end position="105"/>
    </location>
</feature>
<dbReference type="EMBL" id="JBHTCH010000021">
    <property type="protein sequence ID" value="MFC7362151.1"/>
    <property type="molecule type" value="Genomic_DNA"/>
</dbReference>
<keyword evidence="4" id="KW-1185">Reference proteome</keyword>
<evidence type="ECO:0000256" key="1">
    <source>
        <dbReference type="SAM" id="MobiDB-lite"/>
    </source>
</evidence>
<protein>
    <recommendedName>
        <fullName evidence="5">DUF2269 domain-containing protein</fullName>
    </recommendedName>
</protein>
<keyword evidence="2" id="KW-0812">Transmembrane</keyword>
<feature type="transmembrane region" description="Helical" evidence="2">
    <location>
        <begin position="54"/>
        <end position="73"/>
    </location>
</feature>
<dbReference type="RefSeq" id="WP_255892116.1">
    <property type="nucleotide sequence ID" value="NZ_JAFMZM010000005.1"/>
</dbReference>
<dbReference type="Proteomes" id="UP001596524">
    <property type="component" value="Unassembled WGS sequence"/>
</dbReference>
<sequence length="158" mass="16656">MALRPGVGKALLTTHVLTSVGWVGAVLIYLALGIAAVTSTDTALVRAAYLAMDWAAWVVLVPLAVASLVTGVVQSLVTRWGLMRHYWVIFKLAITVVATTVLVAYTGTLDQFASIATEDRSRASTCGCCVARPSSSTPPERSSCYSPPPCSRSTSRPG</sequence>
<gene>
    <name evidence="3" type="ORF">ACFQO6_17890</name>
</gene>
<feature type="transmembrane region" description="Helical" evidence="2">
    <location>
        <begin position="12"/>
        <end position="34"/>
    </location>
</feature>
<evidence type="ECO:0000313" key="3">
    <source>
        <dbReference type="EMBL" id="MFC7362151.1"/>
    </source>
</evidence>
<feature type="region of interest" description="Disordered" evidence="1">
    <location>
        <begin position="132"/>
        <end position="158"/>
    </location>
</feature>
<evidence type="ECO:0000256" key="2">
    <source>
        <dbReference type="SAM" id="Phobius"/>
    </source>
</evidence>